<dbReference type="PANTHER" id="PTHR11461">
    <property type="entry name" value="SERINE PROTEASE INHIBITOR, SERPIN"/>
    <property type="match status" value="1"/>
</dbReference>
<dbReference type="InterPro" id="IPR036186">
    <property type="entry name" value="Serpin_sf"/>
</dbReference>
<keyword evidence="5" id="KW-1185">Reference proteome</keyword>
<evidence type="ECO:0000313" key="4">
    <source>
        <dbReference type="EMBL" id="SZX61259.1"/>
    </source>
</evidence>
<evidence type="ECO:0000259" key="3">
    <source>
        <dbReference type="SMART" id="SM00093"/>
    </source>
</evidence>
<dbReference type="InterPro" id="IPR000215">
    <property type="entry name" value="Serpin_fam"/>
</dbReference>
<evidence type="ECO:0000256" key="2">
    <source>
        <dbReference type="RuleBase" id="RU000411"/>
    </source>
</evidence>
<dbReference type="EMBL" id="FNXT01000132">
    <property type="protein sequence ID" value="SZX61259.1"/>
    <property type="molecule type" value="Genomic_DNA"/>
</dbReference>
<protein>
    <recommendedName>
        <fullName evidence="3">Serpin domain-containing protein</fullName>
    </recommendedName>
</protein>
<dbReference type="SMART" id="SM00093">
    <property type="entry name" value="SERPIN"/>
    <property type="match status" value="1"/>
</dbReference>
<dbReference type="InterPro" id="IPR042185">
    <property type="entry name" value="Serpin_sf_2"/>
</dbReference>
<dbReference type="Pfam" id="PF00079">
    <property type="entry name" value="Serpin"/>
    <property type="match status" value="1"/>
</dbReference>
<dbReference type="InterPro" id="IPR023795">
    <property type="entry name" value="Serpin_CS"/>
</dbReference>
<name>A0A383V928_TETOB</name>
<evidence type="ECO:0000256" key="1">
    <source>
        <dbReference type="ARBA" id="ARBA00009500"/>
    </source>
</evidence>
<feature type="domain" description="Serpin" evidence="3">
    <location>
        <begin position="11"/>
        <end position="390"/>
    </location>
</feature>
<reference evidence="4 5" key="1">
    <citation type="submission" date="2016-10" db="EMBL/GenBank/DDBJ databases">
        <authorList>
            <person name="Cai Z."/>
        </authorList>
    </citation>
    <scope>NUCLEOTIDE SEQUENCE [LARGE SCALE GENOMIC DNA]</scope>
</reference>
<sequence length="394" mass="42976">MVSPIVSVFGADVFQQLVAVGAAFGPAGAFISPLSIYIALALALNGATPNTTTYSQLWTPLAKSITPAPFVTLPQLNSYTRVLTRTLIREARAADGTEMMISNVIFTNRTPVEAEYAAVALGSFNAPVLNATSATPINNWVKKKTNNLIAEAVPSTLKFKLLVVNSIYFFGSWVIPFNKTYTRSEPFTTPEGSKIQVYMMHSKFTGMVFEGLRLPQIRIDDTDAASGGYRAVKLTYRDSNFSAIALLCDEKKHKLDASACLNSLDIEDVLSGAGWRDISHFDSIKLPRFEVEVKQLSVTKALQAMGVKEPFSDAAKFRKLSSTPLKIDDIYHSSVVKVDEEGTEAAAVTVVVFGPTAAPGETLEFNRPFVFLVYDEEQAAVMFMGVVNRPTEAK</sequence>
<dbReference type="Gene3D" id="2.30.39.10">
    <property type="entry name" value="Alpha-1-antitrypsin, domain 1"/>
    <property type="match status" value="1"/>
</dbReference>
<dbReference type="GO" id="GO:0004867">
    <property type="term" value="F:serine-type endopeptidase inhibitor activity"/>
    <property type="evidence" value="ECO:0007669"/>
    <property type="project" value="InterPro"/>
</dbReference>
<dbReference type="PROSITE" id="PS00284">
    <property type="entry name" value="SERPIN"/>
    <property type="match status" value="1"/>
</dbReference>
<dbReference type="PANTHER" id="PTHR11461:SF211">
    <property type="entry name" value="GH10112P-RELATED"/>
    <property type="match status" value="1"/>
</dbReference>
<gene>
    <name evidence="4" type="ORF">BQ4739_LOCUS1772</name>
</gene>
<dbReference type="CDD" id="cd00172">
    <property type="entry name" value="serpin"/>
    <property type="match status" value="1"/>
</dbReference>
<dbReference type="Gene3D" id="3.30.497.10">
    <property type="entry name" value="Antithrombin, subunit I, domain 2"/>
    <property type="match status" value="1"/>
</dbReference>
<comment type="similarity">
    <text evidence="1 2">Belongs to the serpin family.</text>
</comment>
<dbReference type="SUPFAM" id="SSF56574">
    <property type="entry name" value="Serpins"/>
    <property type="match status" value="1"/>
</dbReference>
<dbReference type="Proteomes" id="UP000256970">
    <property type="component" value="Unassembled WGS sequence"/>
</dbReference>
<accession>A0A383V928</accession>
<evidence type="ECO:0000313" key="5">
    <source>
        <dbReference type="Proteomes" id="UP000256970"/>
    </source>
</evidence>
<dbReference type="STRING" id="3088.A0A383V928"/>
<dbReference type="InterPro" id="IPR042178">
    <property type="entry name" value="Serpin_sf_1"/>
</dbReference>
<dbReference type="AlphaFoldDB" id="A0A383V928"/>
<organism evidence="4 5">
    <name type="scientific">Tetradesmus obliquus</name>
    <name type="common">Green alga</name>
    <name type="synonym">Acutodesmus obliquus</name>
    <dbReference type="NCBI Taxonomy" id="3088"/>
    <lineage>
        <taxon>Eukaryota</taxon>
        <taxon>Viridiplantae</taxon>
        <taxon>Chlorophyta</taxon>
        <taxon>core chlorophytes</taxon>
        <taxon>Chlorophyceae</taxon>
        <taxon>CS clade</taxon>
        <taxon>Sphaeropleales</taxon>
        <taxon>Scenedesmaceae</taxon>
        <taxon>Tetradesmus</taxon>
    </lineage>
</organism>
<dbReference type="InterPro" id="IPR023796">
    <property type="entry name" value="Serpin_dom"/>
</dbReference>
<dbReference type="GO" id="GO:0005615">
    <property type="term" value="C:extracellular space"/>
    <property type="evidence" value="ECO:0007669"/>
    <property type="project" value="InterPro"/>
</dbReference>
<proteinExistence type="inferred from homology"/>